<name>A0A4Y8UJC9_9GAMM</name>
<feature type="transmembrane region" description="Helical" evidence="11">
    <location>
        <begin position="83"/>
        <end position="103"/>
    </location>
</feature>
<evidence type="ECO:0000256" key="6">
    <source>
        <dbReference type="ARBA" id="ARBA00022960"/>
    </source>
</evidence>
<feature type="transmembrane region" description="Helical" evidence="11">
    <location>
        <begin position="58"/>
        <end position="77"/>
    </location>
</feature>
<dbReference type="GO" id="GO:0032153">
    <property type="term" value="C:cell division site"/>
    <property type="evidence" value="ECO:0007669"/>
    <property type="project" value="TreeGrafter"/>
</dbReference>
<dbReference type="GO" id="GO:0071555">
    <property type="term" value="P:cell wall organization"/>
    <property type="evidence" value="ECO:0007669"/>
    <property type="project" value="UniProtKB-KW"/>
</dbReference>
<dbReference type="PANTHER" id="PTHR30474:SF1">
    <property type="entry name" value="PEPTIDOGLYCAN GLYCOSYLTRANSFERASE MRDB"/>
    <property type="match status" value="1"/>
</dbReference>
<dbReference type="Pfam" id="PF01098">
    <property type="entry name" value="FTSW_RODA_SPOVE"/>
    <property type="match status" value="1"/>
</dbReference>
<feature type="transmembrane region" description="Helical" evidence="11">
    <location>
        <begin position="167"/>
        <end position="184"/>
    </location>
</feature>
<gene>
    <name evidence="11 12" type="primary">rodA</name>
    <name evidence="11" type="synonym">mrdB</name>
    <name evidence="12" type="ORF">E3W66_08050</name>
</gene>
<dbReference type="GO" id="GO:0005886">
    <property type="term" value="C:plasma membrane"/>
    <property type="evidence" value="ECO:0007669"/>
    <property type="project" value="UniProtKB-SubCell"/>
</dbReference>
<keyword evidence="13" id="KW-1185">Reference proteome</keyword>
<dbReference type="PANTHER" id="PTHR30474">
    <property type="entry name" value="CELL CYCLE PROTEIN"/>
    <property type="match status" value="1"/>
</dbReference>
<dbReference type="GO" id="GO:0051301">
    <property type="term" value="P:cell division"/>
    <property type="evidence" value="ECO:0007669"/>
    <property type="project" value="InterPro"/>
</dbReference>
<feature type="transmembrane region" description="Helical" evidence="11">
    <location>
        <begin position="191"/>
        <end position="209"/>
    </location>
</feature>
<proteinExistence type="inferred from homology"/>
<dbReference type="GO" id="GO:0008360">
    <property type="term" value="P:regulation of cell shape"/>
    <property type="evidence" value="ECO:0007669"/>
    <property type="project" value="UniProtKB-KW"/>
</dbReference>
<feature type="transmembrane region" description="Helical" evidence="11">
    <location>
        <begin position="279"/>
        <end position="300"/>
    </location>
</feature>
<dbReference type="GO" id="GO:0009252">
    <property type="term" value="P:peptidoglycan biosynthetic process"/>
    <property type="evidence" value="ECO:0007669"/>
    <property type="project" value="UniProtKB-UniRule"/>
</dbReference>
<evidence type="ECO:0000256" key="5">
    <source>
        <dbReference type="ARBA" id="ARBA00022692"/>
    </source>
</evidence>
<dbReference type="GO" id="GO:0015648">
    <property type="term" value="F:lipid-linked peptidoglycan transporter activity"/>
    <property type="evidence" value="ECO:0007669"/>
    <property type="project" value="TreeGrafter"/>
</dbReference>
<evidence type="ECO:0000256" key="3">
    <source>
        <dbReference type="ARBA" id="ARBA00022676"/>
    </source>
</evidence>
<dbReference type="AlphaFoldDB" id="A0A4Y8UJC9"/>
<comment type="subcellular location">
    <subcellularLocation>
        <location evidence="11">Cell inner membrane</location>
        <topology evidence="11">Multi-pass membrane protein</topology>
    </subcellularLocation>
    <subcellularLocation>
        <location evidence="1">Membrane</location>
        <topology evidence="1">Multi-pass membrane protein</topology>
    </subcellularLocation>
</comment>
<keyword evidence="10 11" id="KW-0961">Cell wall biogenesis/degradation</keyword>
<reference evidence="12 13" key="1">
    <citation type="submission" date="2019-03" db="EMBL/GenBank/DDBJ databases">
        <title>Draft genome of Gammaproteobacteria bacterium LSUCC0057, a member of the SAR92 clade.</title>
        <authorList>
            <person name="Lanclos V.C."/>
            <person name="Doiron C."/>
            <person name="Henson M.W."/>
            <person name="Thrash J.C."/>
        </authorList>
    </citation>
    <scope>NUCLEOTIDE SEQUENCE [LARGE SCALE GENOMIC DNA]</scope>
    <source>
        <strain evidence="12 13">LSUCC0057</strain>
    </source>
</reference>
<feature type="transmembrane region" description="Helical" evidence="11">
    <location>
        <begin position="312"/>
        <end position="339"/>
    </location>
</feature>
<dbReference type="UniPathway" id="UPA00219"/>
<evidence type="ECO:0000256" key="1">
    <source>
        <dbReference type="ARBA" id="ARBA00004141"/>
    </source>
</evidence>
<comment type="catalytic activity">
    <reaction evidence="11">
        <text>[GlcNAc-(1-&gt;4)-Mur2Ac(oyl-L-Ala-gamma-D-Glu-L-Lys-D-Ala-D-Ala)](n)-di-trans,octa-cis-undecaprenyl diphosphate + beta-D-GlcNAc-(1-&gt;4)-Mur2Ac(oyl-L-Ala-gamma-D-Glu-L-Lys-D-Ala-D-Ala)-di-trans,octa-cis-undecaprenyl diphosphate = [GlcNAc-(1-&gt;4)-Mur2Ac(oyl-L-Ala-gamma-D-Glu-L-Lys-D-Ala-D-Ala)](n+1)-di-trans,octa-cis-undecaprenyl diphosphate + di-trans,octa-cis-undecaprenyl diphosphate + H(+)</text>
        <dbReference type="Rhea" id="RHEA:23708"/>
        <dbReference type="Rhea" id="RHEA-COMP:9602"/>
        <dbReference type="Rhea" id="RHEA-COMP:9603"/>
        <dbReference type="ChEBI" id="CHEBI:15378"/>
        <dbReference type="ChEBI" id="CHEBI:58405"/>
        <dbReference type="ChEBI" id="CHEBI:60033"/>
        <dbReference type="ChEBI" id="CHEBI:78435"/>
        <dbReference type="EC" id="2.4.99.28"/>
    </reaction>
</comment>
<dbReference type="InterPro" id="IPR001182">
    <property type="entry name" value="FtsW/RodA"/>
</dbReference>
<keyword evidence="5 11" id="KW-0812">Transmembrane</keyword>
<dbReference type="NCBIfam" id="TIGR02210">
    <property type="entry name" value="rodA_shape"/>
    <property type="match status" value="1"/>
</dbReference>
<comment type="similarity">
    <text evidence="11">Belongs to the SEDS family. MrdB/RodA subfamily.</text>
</comment>
<keyword evidence="6 11" id="KW-0133">Cell shape</keyword>
<keyword evidence="4 11" id="KW-0808">Transferase</keyword>
<accession>A0A4Y8UJC9</accession>
<dbReference type="OrthoDB" id="9768187at2"/>
<evidence type="ECO:0000256" key="4">
    <source>
        <dbReference type="ARBA" id="ARBA00022679"/>
    </source>
</evidence>
<dbReference type="PROSITE" id="PS00428">
    <property type="entry name" value="FTSW_RODA_SPOVE"/>
    <property type="match status" value="1"/>
</dbReference>
<evidence type="ECO:0000313" key="12">
    <source>
        <dbReference type="EMBL" id="TFH67433.1"/>
    </source>
</evidence>
<keyword evidence="8 11" id="KW-1133">Transmembrane helix</keyword>
<comment type="caution">
    <text evidence="12">The sequence shown here is derived from an EMBL/GenBank/DDBJ whole genome shotgun (WGS) entry which is preliminary data.</text>
</comment>
<keyword evidence="7 11" id="KW-0573">Peptidoglycan synthesis</keyword>
<dbReference type="GO" id="GO:0008955">
    <property type="term" value="F:peptidoglycan glycosyltransferase activity"/>
    <property type="evidence" value="ECO:0007669"/>
    <property type="project" value="UniProtKB-UniRule"/>
</dbReference>
<dbReference type="EC" id="2.4.99.28" evidence="11"/>
<evidence type="ECO:0000256" key="8">
    <source>
        <dbReference type="ARBA" id="ARBA00022989"/>
    </source>
</evidence>
<dbReference type="HAMAP" id="MF_02079">
    <property type="entry name" value="PGT_RodA"/>
    <property type="match status" value="1"/>
</dbReference>
<organism evidence="12 13">
    <name type="scientific">Gammaproteobacteria bacterium LSUCC0057</name>
    <dbReference type="NCBI Taxonomy" id="2559237"/>
    <lineage>
        <taxon>Bacteria</taxon>
        <taxon>Pseudomonadati</taxon>
        <taxon>Pseudomonadota</taxon>
        <taxon>Gammaproteobacteria</taxon>
        <taxon>Cellvibrionales</taxon>
        <taxon>Porticoccaceae</taxon>
        <taxon>SAR92 clade</taxon>
    </lineage>
</organism>
<dbReference type="Proteomes" id="UP000298133">
    <property type="component" value="Unassembled WGS sequence"/>
</dbReference>
<evidence type="ECO:0000256" key="9">
    <source>
        <dbReference type="ARBA" id="ARBA00023136"/>
    </source>
</evidence>
<protein>
    <recommendedName>
        <fullName evidence="11">Peptidoglycan glycosyltransferase MrdB</fullName>
        <shortName evidence="11">PGT</shortName>
        <ecNumber evidence="11">2.4.99.28</ecNumber>
    </recommendedName>
    <alternativeName>
        <fullName evidence="11">Cell elongation protein RodA</fullName>
    </alternativeName>
    <alternativeName>
        <fullName evidence="11">Cell wall polymerase</fullName>
    </alternativeName>
    <alternativeName>
        <fullName evidence="11">Peptidoglycan polymerase</fullName>
        <shortName evidence="11">PG polymerase</shortName>
    </alternativeName>
</protein>
<keyword evidence="2 11" id="KW-1003">Cell membrane</keyword>
<keyword evidence="9 11" id="KW-0472">Membrane</keyword>
<evidence type="ECO:0000256" key="2">
    <source>
        <dbReference type="ARBA" id="ARBA00022475"/>
    </source>
</evidence>
<evidence type="ECO:0000256" key="11">
    <source>
        <dbReference type="HAMAP-Rule" id="MF_02079"/>
    </source>
</evidence>
<keyword evidence="11" id="KW-0997">Cell inner membrane</keyword>
<evidence type="ECO:0000313" key="13">
    <source>
        <dbReference type="Proteomes" id="UP000298133"/>
    </source>
</evidence>
<feature type="transmembrane region" description="Helical" evidence="11">
    <location>
        <begin position="139"/>
        <end position="161"/>
    </location>
</feature>
<sequence>MTVQRDFVRRIDTSASRSRRLHIDLPLLALLALLATIGLLVLASAAGDQLSYLKRQSVFLLVGTVVMVAVAQFPLRFWERWTIAFYLAGIILLGLVLLVGVGAKGAQRWLDLGVVRIQPSELMKLSVPMMVASFLHHRAIPPTALEVFIALVLTAIPAALILVQPDLGTALLIFSSGLFALFLAGVAKRYIVGAVGVAIVSAPLAWLYLLHDYQRQRIVTLFDPSSDALGSGWNIIQSQIAIGSGGLAGKGWRQGTQSQLDFLPESHTDFIIAVLAEEFGLIGVLVLLTVYLLLILRIGFIAANAASVFGKLVAGSMALTLFVYVFVNMGMVAGILPVVGVPLPFVSYGGTAVLTLLFGFGILMAIATDKAKN</sequence>
<dbReference type="EMBL" id="SPIA01000003">
    <property type="protein sequence ID" value="TFH67433.1"/>
    <property type="molecule type" value="Genomic_DNA"/>
</dbReference>
<comment type="pathway">
    <text evidence="11">Cell wall biogenesis; peptidoglycan biosynthesis.</text>
</comment>
<comment type="function">
    <text evidence="11">Peptidoglycan polymerase that is essential for cell wall elongation.</text>
</comment>
<feature type="transmembrane region" description="Helical" evidence="11">
    <location>
        <begin position="25"/>
        <end position="46"/>
    </location>
</feature>
<evidence type="ECO:0000256" key="7">
    <source>
        <dbReference type="ARBA" id="ARBA00022984"/>
    </source>
</evidence>
<feature type="transmembrane region" description="Helical" evidence="11">
    <location>
        <begin position="345"/>
        <end position="367"/>
    </location>
</feature>
<dbReference type="InterPro" id="IPR011923">
    <property type="entry name" value="RodA/MrdB"/>
</dbReference>
<keyword evidence="3 11" id="KW-0328">Glycosyltransferase</keyword>
<evidence type="ECO:0000256" key="10">
    <source>
        <dbReference type="ARBA" id="ARBA00023316"/>
    </source>
</evidence>
<dbReference type="InterPro" id="IPR018365">
    <property type="entry name" value="Cell_cycle_FtsW-rel_CS"/>
</dbReference>